<name>A0A1J5P497_9ZZZZ</name>
<reference evidence="1" key="1">
    <citation type="submission" date="2016-10" db="EMBL/GenBank/DDBJ databases">
        <title>Sequence of Gallionella enrichment culture.</title>
        <authorList>
            <person name="Poehlein A."/>
            <person name="Muehling M."/>
            <person name="Daniel R."/>
        </authorList>
    </citation>
    <scope>NUCLEOTIDE SEQUENCE</scope>
</reference>
<comment type="caution">
    <text evidence="1">The sequence shown here is derived from an EMBL/GenBank/DDBJ whole genome shotgun (WGS) entry which is preliminary data.</text>
</comment>
<evidence type="ECO:0000313" key="1">
    <source>
        <dbReference type="EMBL" id="OIQ65938.1"/>
    </source>
</evidence>
<sequence>MREQRIGARLDPLMLALAGHAIVARPLTFTHHSGDFRDLGAVEIGLIDADRPGIGHVASFLGADPVDAKHVALCRTRRRESWSGAVLLCRALGEVGREIDQNREEAVRRLQLAGNCPGILEERNLLVRVLAQQSRDLEFVRVAVRGDGLGIGLDNLLIQRASGPERVQQEAGVTEPFAGPVEVISEREKAPGIGVGLPETPGVVAGGHQDWIETGAVAQIIELDLTGADIDIDRRIVQAEGLRYRRRFARECRCNTFLVVGELELVDDFLRRRRESLHRSGTIRSDARLPSKRRRPRELRLAVGSAFGRDRQHDQLGRDAMLHRSIEDLLSVEIENRRARFGRSMRSERIGRVVLEKDPGVVKSPTLPTEAVVET</sequence>
<dbReference type="AlphaFoldDB" id="A0A1J5P497"/>
<accession>A0A1J5P497</accession>
<dbReference type="EMBL" id="MLJW01006947">
    <property type="protein sequence ID" value="OIQ65938.1"/>
    <property type="molecule type" value="Genomic_DNA"/>
</dbReference>
<organism evidence="1">
    <name type="scientific">mine drainage metagenome</name>
    <dbReference type="NCBI Taxonomy" id="410659"/>
    <lineage>
        <taxon>unclassified sequences</taxon>
        <taxon>metagenomes</taxon>
        <taxon>ecological metagenomes</taxon>
    </lineage>
</organism>
<gene>
    <name evidence="1" type="ORF">GALL_524990</name>
</gene>
<protein>
    <submittedName>
        <fullName evidence="1">Uncharacterized protein</fullName>
    </submittedName>
</protein>
<proteinExistence type="predicted"/>